<feature type="signal peptide" evidence="1">
    <location>
        <begin position="1"/>
        <end position="29"/>
    </location>
</feature>
<evidence type="ECO:0000313" key="3">
    <source>
        <dbReference type="Proteomes" id="UP001206483"/>
    </source>
</evidence>
<dbReference type="Proteomes" id="UP001206483">
    <property type="component" value="Unassembled WGS sequence"/>
</dbReference>
<name>A0ABT1IVX3_9ACTN</name>
<evidence type="ECO:0000256" key="1">
    <source>
        <dbReference type="SAM" id="SignalP"/>
    </source>
</evidence>
<dbReference type="RefSeq" id="WP_253796276.1">
    <property type="nucleotide sequence ID" value="NZ_BAAAUB010000042.1"/>
</dbReference>
<comment type="caution">
    <text evidence="2">The sequence shown here is derived from an EMBL/GenBank/DDBJ whole genome shotgun (WGS) entry which is preliminary data.</text>
</comment>
<proteinExistence type="predicted"/>
<evidence type="ECO:0000313" key="2">
    <source>
        <dbReference type="EMBL" id="MCP2309282.1"/>
    </source>
</evidence>
<feature type="chain" id="PRO_5046393601" description="Secreted protein" evidence="1">
    <location>
        <begin position="30"/>
        <end position="187"/>
    </location>
</feature>
<organism evidence="2 3">
    <name type="scientific">Kitasatospora paracochleata</name>
    <dbReference type="NCBI Taxonomy" id="58354"/>
    <lineage>
        <taxon>Bacteria</taxon>
        <taxon>Bacillati</taxon>
        <taxon>Actinomycetota</taxon>
        <taxon>Actinomycetes</taxon>
        <taxon>Kitasatosporales</taxon>
        <taxon>Streptomycetaceae</taxon>
        <taxon>Kitasatospora</taxon>
    </lineage>
</organism>
<protein>
    <recommendedName>
        <fullName evidence="4">Secreted protein</fullName>
    </recommendedName>
</protein>
<sequence length="187" mass="19805">MKIRTFASAATALGLTVALGLTEAASAQAVTTSVRPAACNRIEVGDSMPYTVPGFDVVGTVSQQYDSCSGNTIAHWDWNLMASTVPGFYNLKVTLGLGSMGFYGGVPDWDWTNTKTFSQTPGGGFDYALRHGAASPDSWRAGAIIDNSGCAAWTSQHWYANGSETAGPYAGCGDTQNLTQIPWTRPY</sequence>
<accession>A0ABT1IVX3</accession>
<keyword evidence="1" id="KW-0732">Signal</keyword>
<gene>
    <name evidence="2" type="ORF">FHR36_002406</name>
</gene>
<keyword evidence="3" id="KW-1185">Reference proteome</keyword>
<evidence type="ECO:0008006" key="4">
    <source>
        <dbReference type="Google" id="ProtNLM"/>
    </source>
</evidence>
<dbReference type="EMBL" id="JAMZDX010000002">
    <property type="protein sequence ID" value="MCP2309282.1"/>
    <property type="molecule type" value="Genomic_DNA"/>
</dbReference>
<reference evidence="2 3" key="1">
    <citation type="submission" date="2022-06" db="EMBL/GenBank/DDBJ databases">
        <title>Sequencing the genomes of 1000 actinobacteria strains.</title>
        <authorList>
            <person name="Klenk H.-P."/>
        </authorList>
    </citation>
    <scope>NUCLEOTIDE SEQUENCE [LARGE SCALE GENOMIC DNA]</scope>
    <source>
        <strain evidence="2 3">DSM 41656</strain>
    </source>
</reference>